<dbReference type="Gene3D" id="3.40.50.10990">
    <property type="entry name" value="GTP cyclohydrolase II"/>
    <property type="match status" value="1"/>
</dbReference>
<dbReference type="GO" id="GO:0005525">
    <property type="term" value="F:GTP binding"/>
    <property type="evidence" value="ECO:0007669"/>
    <property type="project" value="UniProtKB-KW"/>
</dbReference>
<dbReference type="HOGENOM" id="CLU_020273_2_1_11"/>
<evidence type="ECO:0000259" key="12">
    <source>
        <dbReference type="Pfam" id="PF00925"/>
    </source>
</evidence>
<evidence type="ECO:0000256" key="7">
    <source>
        <dbReference type="ARBA" id="ARBA00022833"/>
    </source>
</evidence>
<comment type="function">
    <text evidence="9 11">Catalyzes the conversion of GTP to 2,5-diamino-6-ribosylamino-4(3H)-pyrimidinone 5'-phosphate (DARP), formate and pyrophosphate.</text>
</comment>
<evidence type="ECO:0000256" key="4">
    <source>
        <dbReference type="ARBA" id="ARBA00022723"/>
    </source>
</evidence>
<comment type="similarity">
    <text evidence="11">Belongs to the GTP cyclohydrolase II family.</text>
</comment>
<dbReference type="PANTHER" id="PTHR21327:SF18">
    <property type="entry name" value="3,4-DIHYDROXY-2-BUTANONE 4-PHOSPHATE SYNTHASE"/>
    <property type="match status" value="1"/>
</dbReference>
<dbReference type="AlphaFoldDB" id="A0A024JZ11"/>
<comment type="cofactor">
    <cofactor evidence="11">
        <name>Zn(2+)</name>
        <dbReference type="ChEBI" id="CHEBI:29105"/>
    </cofactor>
    <text evidence="11">Binds 1 zinc ion per subunit.</text>
</comment>
<keyword evidence="7 11" id="KW-0862">Zinc</keyword>
<evidence type="ECO:0000256" key="9">
    <source>
        <dbReference type="ARBA" id="ARBA00043932"/>
    </source>
</evidence>
<keyword evidence="4 11" id="KW-0479">Metal-binding</keyword>
<feature type="active site" description="Proton acceptor" evidence="11">
    <location>
        <position position="167"/>
    </location>
</feature>
<evidence type="ECO:0000256" key="8">
    <source>
        <dbReference type="ARBA" id="ARBA00023134"/>
    </source>
</evidence>
<evidence type="ECO:0000256" key="5">
    <source>
        <dbReference type="ARBA" id="ARBA00022741"/>
    </source>
</evidence>
<dbReference type="NCBIfam" id="TIGR00505">
    <property type="entry name" value="ribA"/>
    <property type="match status" value="1"/>
</dbReference>
<feature type="binding site" evidence="11">
    <location>
        <position position="110"/>
    </location>
    <ligand>
        <name>GTP</name>
        <dbReference type="ChEBI" id="CHEBI:37565"/>
    </ligand>
</feature>
<keyword evidence="3 11" id="KW-0686">Riboflavin biosynthesis</keyword>
<feature type="binding site" evidence="11">
    <location>
        <position position="190"/>
    </location>
    <ligand>
        <name>GTP</name>
        <dbReference type="ChEBI" id="CHEBI:37565"/>
    </ligand>
</feature>
<keyword evidence="8 11" id="KW-0342">GTP-binding</keyword>
<dbReference type="HAMAP" id="MF_00179">
    <property type="entry name" value="RibA"/>
    <property type="match status" value="1"/>
</dbReference>
<accession>A0A024JZ11</accession>
<dbReference type="InterPro" id="IPR032677">
    <property type="entry name" value="GTP_cyclohydro_II"/>
</dbReference>
<feature type="binding site" evidence="11">
    <location>
        <position position="155"/>
    </location>
    <ligand>
        <name>GTP</name>
        <dbReference type="ChEBI" id="CHEBI:37565"/>
    </ligand>
</feature>
<evidence type="ECO:0000256" key="10">
    <source>
        <dbReference type="ARBA" id="ARBA00049295"/>
    </source>
</evidence>
<dbReference type="InterPro" id="IPR017945">
    <property type="entry name" value="DHBP_synth_RibB-like_a/b_dom"/>
</dbReference>
<protein>
    <recommendedName>
        <fullName evidence="11">GTP cyclohydrolase-2</fullName>
        <ecNumber evidence="11">3.5.4.25</ecNumber>
    </recommendedName>
    <alternativeName>
        <fullName evidence="11">GTP cyclohydrolase II</fullName>
    </alternativeName>
</protein>
<dbReference type="InterPro" id="IPR036144">
    <property type="entry name" value="RibA-like_sf"/>
</dbReference>
<dbReference type="EMBL" id="HG964446">
    <property type="protein sequence ID" value="CDO88582.1"/>
    <property type="molecule type" value="Genomic_DNA"/>
</dbReference>
<comment type="similarity">
    <text evidence="2">In the N-terminal section; belongs to the DHBP synthase family.</text>
</comment>
<reference evidence="13" key="1">
    <citation type="journal article" date="2014" name="Genome Announc.">
        <title>Draft Genome Sequence of Mycobacterium triplex DSM 44626.</title>
        <authorList>
            <person name="Sassi M."/>
            <person name="Croce O."/>
            <person name="Robert C."/>
            <person name="Raoult D."/>
            <person name="Drancourt M."/>
        </authorList>
    </citation>
    <scope>NUCLEOTIDE SEQUENCE [LARGE SCALE GENOMIC DNA]</scope>
    <source>
        <strain evidence="13">DSM 44626</strain>
    </source>
</reference>
<dbReference type="STRING" id="47839.BN973_02951"/>
<dbReference type="GO" id="GO:0009231">
    <property type="term" value="P:riboflavin biosynthetic process"/>
    <property type="evidence" value="ECO:0007669"/>
    <property type="project" value="UniProtKB-UniRule"/>
</dbReference>
<dbReference type="GO" id="GO:0008270">
    <property type="term" value="F:zinc ion binding"/>
    <property type="evidence" value="ECO:0007669"/>
    <property type="project" value="UniProtKB-UniRule"/>
</dbReference>
<comment type="catalytic activity">
    <reaction evidence="10 11">
        <text>GTP + 4 H2O = 2,5-diamino-6-hydroxy-4-(5-phosphoribosylamino)-pyrimidine + formate + 2 phosphate + 3 H(+)</text>
        <dbReference type="Rhea" id="RHEA:23704"/>
        <dbReference type="ChEBI" id="CHEBI:15377"/>
        <dbReference type="ChEBI" id="CHEBI:15378"/>
        <dbReference type="ChEBI" id="CHEBI:15740"/>
        <dbReference type="ChEBI" id="CHEBI:37565"/>
        <dbReference type="ChEBI" id="CHEBI:43474"/>
        <dbReference type="ChEBI" id="CHEBI:58614"/>
        <dbReference type="EC" id="3.5.4.25"/>
    </reaction>
</comment>
<evidence type="ECO:0000256" key="11">
    <source>
        <dbReference type="HAMAP-Rule" id="MF_00179"/>
    </source>
</evidence>
<dbReference type="Gene3D" id="3.90.870.10">
    <property type="entry name" value="DHBP synthase"/>
    <property type="match status" value="1"/>
</dbReference>
<dbReference type="Pfam" id="PF00925">
    <property type="entry name" value="GTP_cyclohydro2"/>
    <property type="match status" value="1"/>
</dbReference>
<evidence type="ECO:0000256" key="3">
    <source>
        <dbReference type="ARBA" id="ARBA00022619"/>
    </source>
</evidence>
<evidence type="ECO:0000256" key="1">
    <source>
        <dbReference type="ARBA" id="ARBA00004853"/>
    </source>
</evidence>
<evidence type="ECO:0000256" key="2">
    <source>
        <dbReference type="ARBA" id="ARBA00005520"/>
    </source>
</evidence>
<feature type="active site" description="Nucleophile" evidence="11">
    <location>
        <position position="169"/>
    </location>
</feature>
<keyword evidence="5 11" id="KW-0547">Nucleotide-binding</keyword>
<dbReference type="GO" id="GO:0003935">
    <property type="term" value="F:GTP cyclohydrolase II activity"/>
    <property type="evidence" value="ECO:0007669"/>
    <property type="project" value="UniProtKB-UniRule"/>
</dbReference>
<dbReference type="SUPFAM" id="SSF55821">
    <property type="entry name" value="YrdC/RibB"/>
    <property type="match status" value="1"/>
</dbReference>
<dbReference type="UniPathway" id="UPA00275">
    <property type="reaction ID" value="UER00400"/>
</dbReference>
<proteinExistence type="inferred from homology"/>
<gene>
    <name evidence="13" type="primary">ribA_2</name>
    <name evidence="11" type="synonym">ribA</name>
    <name evidence="13" type="ORF">BN973_02951</name>
</gene>
<name>A0A024JZ11_9MYCO</name>
<dbReference type="eggNOG" id="COG0807">
    <property type="taxonomic scope" value="Bacteria"/>
</dbReference>
<organism evidence="13">
    <name type="scientific">Mycobacterium triplex</name>
    <dbReference type="NCBI Taxonomy" id="47839"/>
    <lineage>
        <taxon>Bacteria</taxon>
        <taxon>Bacillati</taxon>
        <taxon>Actinomycetota</taxon>
        <taxon>Actinomycetes</taxon>
        <taxon>Mycobacteriales</taxon>
        <taxon>Mycobacteriaceae</taxon>
        <taxon>Mycobacterium</taxon>
        <taxon>Mycobacterium simiae complex</taxon>
    </lineage>
</organism>
<evidence type="ECO:0000256" key="6">
    <source>
        <dbReference type="ARBA" id="ARBA00022801"/>
    </source>
</evidence>
<dbReference type="SUPFAM" id="SSF142695">
    <property type="entry name" value="RibA-like"/>
    <property type="match status" value="1"/>
</dbReference>
<feature type="binding site" evidence="11">
    <location>
        <position position="94"/>
    </location>
    <ligand>
        <name>Zn(2+)</name>
        <dbReference type="ChEBI" id="CHEBI:29105"/>
        <note>catalytic</note>
    </ligand>
</feature>
<feature type="binding site" evidence="11">
    <location>
        <position position="105"/>
    </location>
    <ligand>
        <name>Zn(2+)</name>
        <dbReference type="ChEBI" id="CHEBI:29105"/>
        <note>catalytic</note>
    </ligand>
</feature>
<dbReference type="FunFam" id="3.40.50.10990:FF:000001">
    <property type="entry name" value="Riboflavin biosynthesis protein RibBA"/>
    <property type="match status" value="1"/>
</dbReference>
<comment type="pathway">
    <text evidence="1 11">Cofactor biosynthesis; riboflavin biosynthesis; 5-amino-6-(D-ribitylamino)uracil from GTP: step 1/4.</text>
</comment>
<feature type="binding site" evidence="11">
    <location>
        <begin position="133"/>
        <end position="135"/>
    </location>
    <ligand>
        <name>GTP</name>
        <dbReference type="ChEBI" id="CHEBI:37565"/>
    </ligand>
</feature>
<feature type="domain" description="GTP cyclohydrolase II" evidence="12">
    <location>
        <begin position="48"/>
        <end position="211"/>
    </location>
</feature>
<evidence type="ECO:0000313" key="13">
    <source>
        <dbReference type="EMBL" id="CDO88582.1"/>
    </source>
</evidence>
<dbReference type="NCBIfam" id="NF001591">
    <property type="entry name" value="PRK00393.1"/>
    <property type="match status" value="1"/>
</dbReference>
<keyword evidence="6 11" id="KW-0378">Hydrolase</keyword>
<reference evidence="13" key="2">
    <citation type="submission" date="2014-04" db="EMBL/GenBank/DDBJ databases">
        <authorList>
            <person name="Xu Y.W."/>
            <person name="Yang Q."/>
        </authorList>
    </citation>
    <scope>NUCLEOTIDE SEQUENCE</scope>
    <source>
        <strain evidence="13">DSM 44626</strain>
    </source>
</reference>
<dbReference type="InterPro" id="IPR000926">
    <property type="entry name" value="RibA"/>
</dbReference>
<feature type="binding site" evidence="11">
    <location>
        <begin position="89"/>
        <end position="93"/>
    </location>
    <ligand>
        <name>GTP</name>
        <dbReference type="ChEBI" id="CHEBI:37565"/>
    </ligand>
</feature>
<dbReference type="EC" id="3.5.4.25" evidence="11"/>
<dbReference type="Proteomes" id="UP000028880">
    <property type="component" value="Unassembled WGS sequence"/>
</dbReference>
<dbReference type="PANTHER" id="PTHR21327">
    <property type="entry name" value="GTP CYCLOHYDROLASE II-RELATED"/>
    <property type="match status" value="1"/>
</dbReference>
<dbReference type="GO" id="GO:0005829">
    <property type="term" value="C:cytosol"/>
    <property type="evidence" value="ECO:0007669"/>
    <property type="project" value="TreeGrafter"/>
</dbReference>
<sequence length="260" mass="28701">MVSPDKRTMARRRDLQRLAQEFGLPIVSIAQLIEYRRSAEKHITPTHSALLPTRHGTFECRAWTSQPDGVEHVAMIMGKLDGDEPVLVRLHSECLTGDVMGSQRCDCGQQLDDALAQVAHRKRGVVVYLRGHEGRGIGIGHKLAAYALQDLGRDTVDANIELGLPVDCRDYRVGVDILRELGIRRVQLMTNSPAKCSALAGFGLEITECVPLKPNVTVHNLKYLITKRDRFGHRIDVDLGVASEAPVEDRDARATGPAIC</sequence>
<dbReference type="CDD" id="cd00641">
    <property type="entry name" value="GTP_cyclohydro2"/>
    <property type="match status" value="1"/>
</dbReference>
<feature type="binding site" evidence="11">
    <location>
        <position position="107"/>
    </location>
    <ligand>
        <name>Zn(2+)</name>
        <dbReference type="ChEBI" id="CHEBI:29105"/>
        <note>catalytic</note>
    </ligand>
</feature>
<feature type="binding site" evidence="11">
    <location>
        <position position="195"/>
    </location>
    <ligand>
        <name>GTP</name>
        <dbReference type="ChEBI" id="CHEBI:37565"/>
    </ligand>
</feature>